<sequence length="104" mass="11772">MKLSTSNHQKHPNSIIFSLQENIQLTDWLGRAIRKDKPSYIPSNEPPILQKLNIANDGFIELMKAKDDLSKLTIIGSPTSLTHYLENAQNHFVKGINLSKQVFS</sequence>
<gene>
    <name evidence="1" type="ORF">ABVT43_13175</name>
</gene>
<name>A0ABV2BVZ2_9GAMM</name>
<evidence type="ECO:0000313" key="1">
    <source>
        <dbReference type="EMBL" id="MET1256085.1"/>
    </source>
</evidence>
<accession>A0ABV2BVZ2</accession>
<proteinExistence type="predicted"/>
<dbReference type="EMBL" id="JBEVCJ010000016">
    <property type="protein sequence ID" value="MET1256085.1"/>
    <property type="molecule type" value="Genomic_DNA"/>
</dbReference>
<dbReference type="Proteomes" id="UP001548189">
    <property type="component" value="Unassembled WGS sequence"/>
</dbReference>
<reference evidence="1 2" key="1">
    <citation type="submission" date="2024-06" db="EMBL/GenBank/DDBJ databases">
        <authorList>
            <person name="Li F."/>
        </authorList>
    </citation>
    <scope>NUCLEOTIDE SEQUENCE [LARGE SCALE GENOMIC DNA]</scope>
    <source>
        <strain evidence="1 2">GXAS 311</strain>
    </source>
</reference>
<protein>
    <submittedName>
        <fullName evidence="1">Uncharacterized protein</fullName>
    </submittedName>
</protein>
<keyword evidence="2" id="KW-1185">Reference proteome</keyword>
<evidence type="ECO:0000313" key="2">
    <source>
        <dbReference type="Proteomes" id="UP001548189"/>
    </source>
</evidence>
<organism evidence="1 2">
    <name type="scientific">Aliikangiella maris</name>
    <dbReference type="NCBI Taxonomy" id="3162458"/>
    <lineage>
        <taxon>Bacteria</taxon>
        <taxon>Pseudomonadati</taxon>
        <taxon>Pseudomonadota</taxon>
        <taxon>Gammaproteobacteria</taxon>
        <taxon>Oceanospirillales</taxon>
        <taxon>Pleioneaceae</taxon>
        <taxon>Aliikangiella</taxon>
    </lineage>
</organism>
<comment type="caution">
    <text evidence="1">The sequence shown here is derived from an EMBL/GenBank/DDBJ whole genome shotgun (WGS) entry which is preliminary data.</text>
</comment>